<keyword evidence="2" id="KW-1185">Reference proteome</keyword>
<reference evidence="1 2" key="1">
    <citation type="submission" date="2014-10" db="EMBL/GenBank/DDBJ databases">
        <title>Draft genome of the hookworm Ancylostoma caninum.</title>
        <authorList>
            <person name="Mitreva M."/>
        </authorList>
    </citation>
    <scope>NUCLEOTIDE SEQUENCE [LARGE SCALE GENOMIC DNA]</scope>
    <source>
        <strain evidence="1 2">Baltimore</strain>
    </source>
</reference>
<dbReference type="OrthoDB" id="5888760at2759"/>
<gene>
    <name evidence="1" type="ORF">ANCCAN_09362</name>
</gene>
<dbReference type="AlphaFoldDB" id="A0A368GJR2"/>
<sequence length="79" mass="8191">MNCYADVSMISATIQRVGDQCKMLVLCGPGTTFHYFTATGASDTLTTVGVLTCSMPPSGGTWVMPNGVSIDGMTCMSAT</sequence>
<accession>A0A368GJR2</accession>
<protein>
    <submittedName>
        <fullName evidence="1">Uncharacterized protein</fullName>
    </submittedName>
</protein>
<name>A0A368GJR2_ANCCA</name>
<organism evidence="1 2">
    <name type="scientific">Ancylostoma caninum</name>
    <name type="common">Dog hookworm</name>
    <dbReference type="NCBI Taxonomy" id="29170"/>
    <lineage>
        <taxon>Eukaryota</taxon>
        <taxon>Metazoa</taxon>
        <taxon>Ecdysozoa</taxon>
        <taxon>Nematoda</taxon>
        <taxon>Chromadorea</taxon>
        <taxon>Rhabditida</taxon>
        <taxon>Rhabditina</taxon>
        <taxon>Rhabditomorpha</taxon>
        <taxon>Strongyloidea</taxon>
        <taxon>Ancylostomatidae</taxon>
        <taxon>Ancylostomatinae</taxon>
        <taxon>Ancylostoma</taxon>
    </lineage>
</organism>
<dbReference type="Proteomes" id="UP000252519">
    <property type="component" value="Unassembled WGS sequence"/>
</dbReference>
<dbReference type="EMBL" id="JOJR01000124">
    <property type="protein sequence ID" value="RCN44612.1"/>
    <property type="molecule type" value="Genomic_DNA"/>
</dbReference>
<comment type="caution">
    <text evidence="1">The sequence shown here is derived from an EMBL/GenBank/DDBJ whole genome shotgun (WGS) entry which is preliminary data.</text>
</comment>
<proteinExistence type="predicted"/>
<evidence type="ECO:0000313" key="2">
    <source>
        <dbReference type="Proteomes" id="UP000252519"/>
    </source>
</evidence>
<evidence type="ECO:0000313" key="1">
    <source>
        <dbReference type="EMBL" id="RCN44612.1"/>
    </source>
</evidence>